<accession>A0A1Y4LE29</accession>
<name>A0A1Y4LE29_9FIRM</name>
<evidence type="ECO:0000313" key="10">
    <source>
        <dbReference type="Proteomes" id="UP000195897"/>
    </source>
</evidence>
<dbReference type="GO" id="GO:0005737">
    <property type="term" value="C:cytoplasm"/>
    <property type="evidence" value="ECO:0007669"/>
    <property type="project" value="UniProtKB-SubCell"/>
</dbReference>
<dbReference type="RefSeq" id="WP_016146687.1">
    <property type="nucleotide sequence ID" value="NZ_CABKSA010000001.1"/>
</dbReference>
<dbReference type="CDD" id="cd10159">
    <property type="entry name" value="CsoR-like_DUF156_2"/>
    <property type="match status" value="1"/>
</dbReference>
<dbReference type="PANTHER" id="PTHR33677:SF4">
    <property type="entry name" value="COPPER-SENSING TRANSCRIPTIONAL REPRESSOR CSOR"/>
    <property type="match status" value="1"/>
</dbReference>
<comment type="subcellular location">
    <subcellularLocation>
        <location evidence="1">Cytoplasm</location>
    </subcellularLocation>
</comment>
<dbReference type="Proteomes" id="UP000195326">
    <property type="component" value="Unassembled WGS sequence"/>
</dbReference>
<keyword evidence="3" id="KW-0963">Cytoplasm</keyword>
<dbReference type="Gene3D" id="1.20.58.1000">
    <property type="entry name" value="Metal-sensitive repressor, helix protomer"/>
    <property type="match status" value="1"/>
</dbReference>
<evidence type="ECO:0000256" key="1">
    <source>
        <dbReference type="ARBA" id="ARBA00004496"/>
    </source>
</evidence>
<gene>
    <name evidence="8" type="ORF">B5F15_00545</name>
    <name evidence="7" type="ORF">B5F17_03965</name>
</gene>
<evidence type="ECO:0000256" key="2">
    <source>
        <dbReference type="ARBA" id="ARBA00011738"/>
    </source>
</evidence>
<reference evidence="9 10" key="1">
    <citation type="submission" date="2017-04" db="EMBL/GenBank/DDBJ databases">
        <title>Function of individual gut microbiota members based on whole genome sequencing of pure cultures obtained from chicken caecum.</title>
        <authorList>
            <person name="Medvecky M."/>
            <person name="Cejkova D."/>
            <person name="Polansky O."/>
            <person name="Karasova D."/>
            <person name="Kubasova T."/>
            <person name="Cizek A."/>
            <person name="Rychlik I."/>
        </authorList>
    </citation>
    <scope>NUCLEOTIDE SEQUENCE [LARGE SCALE GENOMIC DNA]</scope>
    <source>
        <strain evidence="9">An179</strain>
        <strain evidence="10">An180</strain>
    </source>
</reference>
<dbReference type="Pfam" id="PF02583">
    <property type="entry name" value="Trns_repr_metal"/>
    <property type="match status" value="1"/>
</dbReference>
<dbReference type="STRING" id="501571.GCA_900143195_02175"/>
<dbReference type="AlphaFoldDB" id="A0A1Y4LE29"/>
<protein>
    <recommendedName>
        <fullName evidence="5">Copper-sensing transcriptional repressor CsoR</fullName>
    </recommendedName>
    <alternativeName>
        <fullName evidence="6">Copper-sensitive operon repressor</fullName>
    </alternativeName>
</protein>
<comment type="subunit">
    <text evidence="2">Homodimer.</text>
</comment>
<dbReference type="GO" id="GO:0003677">
    <property type="term" value="F:DNA binding"/>
    <property type="evidence" value="ECO:0007669"/>
    <property type="project" value="InterPro"/>
</dbReference>
<evidence type="ECO:0000313" key="7">
    <source>
        <dbReference type="EMBL" id="OUP53749.1"/>
    </source>
</evidence>
<evidence type="ECO:0000256" key="4">
    <source>
        <dbReference type="ARBA" id="ARBA00022723"/>
    </source>
</evidence>
<sequence length="87" mass="9864">MRADRKKVEPLVKTARGQIEAVLKMIDEDRYCIDIINQLSATEALLRKARKEVLKGHLNGCVRDAVSCEDSKERDAKLDEIIALLDK</sequence>
<dbReference type="InterPro" id="IPR003735">
    <property type="entry name" value="Metal_Tscrpt_repr"/>
</dbReference>
<dbReference type="GO" id="GO:0046872">
    <property type="term" value="F:metal ion binding"/>
    <property type="evidence" value="ECO:0007669"/>
    <property type="project" value="UniProtKB-KW"/>
</dbReference>
<evidence type="ECO:0000256" key="5">
    <source>
        <dbReference type="ARBA" id="ARBA00039938"/>
    </source>
</evidence>
<dbReference type="Proteomes" id="UP000195897">
    <property type="component" value="Unassembled WGS sequence"/>
</dbReference>
<dbReference type="EMBL" id="NFKK01000003">
    <property type="protein sequence ID" value="OUP53749.1"/>
    <property type="molecule type" value="Genomic_DNA"/>
</dbReference>
<dbReference type="EMBL" id="NFKL01000001">
    <property type="protein sequence ID" value="OUP60738.1"/>
    <property type="molecule type" value="Genomic_DNA"/>
</dbReference>
<evidence type="ECO:0000313" key="9">
    <source>
        <dbReference type="Proteomes" id="UP000195326"/>
    </source>
</evidence>
<keyword evidence="4" id="KW-0479">Metal-binding</keyword>
<dbReference type="GO" id="GO:0045892">
    <property type="term" value="P:negative regulation of DNA-templated transcription"/>
    <property type="evidence" value="ECO:0007669"/>
    <property type="project" value="UniProtKB-ARBA"/>
</dbReference>
<comment type="caution">
    <text evidence="7">The sequence shown here is derived from an EMBL/GenBank/DDBJ whole genome shotgun (WGS) entry which is preliminary data.</text>
</comment>
<proteinExistence type="predicted"/>
<evidence type="ECO:0000256" key="3">
    <source>
        <dbReference type="ARBA" id="ARBA00022490"/>
    </source>
</evidence>
<organism evidence="7 10">
    <name type="scientific">Butyricicoccus pullicaecorum</name>
    <dbReference type="NCBI Taxonomy" id="501571"/>
    <lineage>
        <taxon>Bacteria</taxon>
        <taxon>Bacillati</taxon>
        <taxon>Bacillota</taxon>
        <taxon>Clostridia</taxon>
        <taxon>Eubacteriales</taxon>
        <taxon>Butyricicoccaceae</taxon>
        <taxon>Butyricicoccus</taxon>
    </lineage>
</organism>
<dbReference type="InterPro" id="IPR038390">
    <property type="entry name" value="Metal_Tscrpt_repr_sf"/>
</dbReference>
<evidence type="ECO:0000313" key="8">
    <source>
        <dbReference type="EMBL" id="OUP60738.1"/>
    </source>
</evidence>
<reference evidence="7" key="2">
    <citation type="journal article" date="2018" name="BMC Genomics">
        <title>Whole genome sequencing and function prediction of 133 gut anaerobes isolated from chicken caecum in pure cultures.</title>
        <authorList>
            <person name="Medvecky M."/>
            <person name="Cejkova D."/>
            <person name="Polansky O."/>
            <person name="Karasova D."/>
            <person name="Kubasova T."/>
            <person name="Cizek A."/>
            <person name="Rychlik I."/>
        </authorList>
    </citation>
    <scope>NUCLEOTIDE SEQUENCE</scope>
    <source>
        <strain evidence="8">An179</strain>
        <strain evidence="7">An180</strain>
    </source>
</reference>
<evidence type="ECO:0000256" key="6">
    <source>
        <dbReference type="ARBA" id="ARBA00041544"/>
    </source>
</evidence>
<dbReference type="PANTHER" id="PTHR33677">
    <property type="entry name" value="TRANSCRIPTIONAL REPRESSOR FRMR-RELATED"/>
    <property type="match status" value="1"/>
</dbReference>